<dbReference type="GO" id="GO:0022857">
    <property type="term" value="F:transmembrane transporter activity"/>
    <property type="evidence" value="ECO:0007669"/>
    <property type="project" value="InterPro"/>
</dbReference>
<comment type="subcellular location">
    <subcellularLocation>
        <location evidence="1">Membrane</location>
        <topology evidence="1">Multi-pass membrane protein</topology>
    </subcellularLocation>
</comment>
<dbReference type="FunFam" id="1.20.1250.20:FF:000065">
    <property type="entry name" value="Putative MFS pantothenate transporter"/>
    <property type="match status" value="1"/>
</dbReference>
<feature type="transmembrane region" description="Helical" evidence="7">
    <location>
        <begin position="465"/>
        <end position="486"/>
    </location>
</feature>
<feature type="transmembrane region" description="Helical" evidence="7">
    <location>
        <begin position="117"/>
        <end position="135"/>
    </location>
</feature>
<dbReference type="SUPFAM" id="SSF103473">
    <property type="entry name" value="MFS general substrate transporter"/>
    <property type="match status" value="1"/>
</dbReference>
<dbReference type="InterPro" id="IPR036259">
    <property type="entry name" value="MFS_trans_sf"/>
</dbReference>
<dbReference type="OrthoDB" id="3639251at2759"/>
<feature type="transmembrane region" description="Helical" evidence="7">
    <location>
        <begin position="396"/>
        <end position="419"/>
    </location>
</feature>
<feature type="transmembrane region" description="Helical" evidence="7">
    <location>
        <begin position="342"/>
        <end position="363"/>
    </location>
</feature>
<evidence type="ECO:0000256" key="3">
    <source>
        <dbReference type="ARBA" id="ARBA00022692"/>
    </source>
</evidence>
<feature type="transmembrane region" description="Helical" evidence="7">
    <location>
        <begin position="431"/>
        <end position="453"/>
    </location>
</feature>
<sequence length="541" mass="62062">MTVKTFLHDTWEVLKIPDTKTFKTEYINPNIDRERKQRKVVNGIRKNSFLQAFNLYPSYYSAYERKFLLKFDVSVLLFLGASFYTKYLDNTNIGSAYVSGMQQDINITGNELNYFNTMYTIGYALFQIPITLLVTKPQFSRYLLITCELIWGVLTLSNGFVHNSQQVYVIRFFIGVSEACSFPATYVIFSSFLTDEELFTRAGIYGAFAVAGSASSGVLQTRARESLSGVCGLEGWRWQFIIDGLITFGVVLYGLFLFPGIPTACKKFGLFTEDDMIFARKRMDKKLAVPQKFTKKSIKETLTTWQFYVCTLMWTFHHSSYYSNGNKLYMKSKPNLYTTSQVTNWDTYMYLLGIPMATFISPLTEWISKLIVVNVVMVTAYYACAVLVVWNVPNSLLISAFFVQRVFIDGLSQVFFAWSATLCKDNVEKKALVLGFMQAFSYATNAWVIPIQYNIKDSPRFRSGYIANIVIVLMTNVMFMICWVLAHYDKKLIPRFAGTRHLNTRGNIRTFDQDEYGDERASDTSKGVVTETVRILEKDEV</sequence>
<name>A0A875RU83_EENNA</name>
<protein>
    <submittedName>
        <fullName evidence="8">Uncharacterized protein</fullName>
    </submittedName>
</protein>
<dbReference type="PANTHER" id="PTHR43791">
    <property type="entry name" value="PERMEASE-RELATED"/>
    <property type="match status" value="1"/>
</dbReference>
<reference evidence="8" key="1">
    <citation type="submission" date="2020-10" db="EMBL/GenBank/DDBJ databases">
        <authorList>
            <person name="Roach M.J.R."/>
        </authorList>
    </citation>
    <scope>NUCLEOTIDE SEQUENCE</scope>
    <source>
        <strain evidence="8">CBS 1945</strain>
    </source>
</reference>
<dbReference type="RefSeq" id="XP_038777852.1">
    <property type="nucleotide sequence ID" value="XM_038921924.1"/>
</dbReference>
<keyword evidence="9" id="KW-1185">Reference proteome</keyword>
<keyword evidence="5 7" id="KW-0472">Membrane</keyword>
<feature type="transmembrane region" description="Helical" evidence="7">
    <location>
        <begin position="370"/>
        <end position="390"/>
    </location>
</feature>
<dbReference type="AlphaFoldDB" id="A0A875RU83"/>
<dbReference type="Gene3D" id="1.20.1250.20">
    <property type="entry name" value="MFS general substrate transporter like domains"/>
    <property type="match status" value="1"/>
</dbReference>
<dbReference type="Proteomes" id="UP000662931">
    <property type="component" value="Chromosome 1"/>
</dbReference>
<feature type="transmembrane region" description="Helical" evidence="7">
    <location>
        <begin position="142"/>
        <end position="161"/>
    </location>
</feature>
<evidence type="ECO:0000256" key="6">
    <source>
        <dbReference type="ARBA" id="ARBA00037968"/>
    </source>
</evidence>
<evidence type="ECO:0000256" key="2">
    <source>
        <dbReference type="ARBA" id="ARBA00022448"/>
    </source>
</evidence>
<evidence type="ECO:0000313" key="8">
    <source>
        <dbReference type="EMBL" id="QPG74287.1"/>
    </source>
</evidence>
<feature type="transmembrane region" description="Helical" evidence="7">
    <location>
        <begin position="238"/>
        <end position="258"/>
    </location>
</feature>
<dbReference type="Pfam" id="PF07690">
    <property type="entry name" value="MFS_1"/>
    <property type="match status" value="1"/>
</dbReference>
<evidence type="ECO:0000256" key="1">
    <source>
        <dbReference type="ARBA" id="ARBA00004141"/>
    </source>
</evidence>
<evidence type="ECO:0000256" key="7">
    <source>
        <dbReference type="SAM" id="Phobius"/>
    </source>
</evidence>
<organism evidence="8 9">
    <name type="scientific">Eeniella nana</name>
    <name type="common">Yeast</name>
    <name type="synonym">Brettanomyces nanus</name>
    <dbReference type="NCBI Taxonomy" id="13502"/>
    <lineage>
        <taxon>Eukaryota</taxon>
        <taxon>Fungi</taxon>
        <taxon>Dikarya</taxon>
        <taxon>Ascomycota</taxon>
        <taxon>Saccharomycotina</taxon>
        <taxon>Pichiomycetes</taxon>
        <taxon>Pichiales</taxon>
        <taxon>Pichiaceae</taxon>
        <taxon>Brettanomyces</taxon>
    </lineage>
</organism>
<evidence type="ECO:0000313" key="9">
    <source>
        <dbReference type="Proteomes" id="UP000662931"/>
    </source>
</evidence>
<evidence type="ECO:0000256" key="5">
    <source>
        <dbReference type="ARBA" id="ARBA00023136"/>
    </source>
</evidence>
<dbReference type="PANTHER" id="PTHR43791:SF28">
    <property type="entry name" value="MAJOR FACILITATOR SUPERFAMILY (MFS) PROFILE DOMAIN-CONTAINING PROTEIN"/>
    <property type="match status" value="1"/>
</dbReference>
<dbReference type="GO" id="GO:0016020">
    <property type="term" value="C:membrane"/>
    <property type="evidence" value="ECO:0007669"/>
    <property type="project" value="UniProtKB-SubCell"/>
</dbReference>
<dbReference type="EMBL" id="CP064812">
    <property type="protein sequence ID" value="QPG74287.1"/>
    <property type="molecule type" value="Genomic_DNA"/>
</dbReference>
<dbReference type="InterPro" id="IPR011701">
    <property type="entry name" value="MFS"/>
</dbReference>
<keyword evidence="3 7" id="KW-0812">Transmembrane</keyword>
<gene>
    <name evidence="8" type="ORF">FOA43_001612</name>
</gene>
<dbReference type="KEGG" id="bnn:FOA43_001612"/>
<feature type="transmembrane region" description="Helical" evidence="7">
    <location>
        <begin position="302"/>
        <end position="322"/>
    </location>
</feature>
<accession>A0A875RU83</accession>
<keyword evidence="2" id="KW-0813">Transport</keyword>
<comment type="similarity">
    <text evidence="6">Belongs to the major facilitator superfamily. Allantoate permease family.</text>
</comment>
<dbReference type="GeneID" id="62195013"/>
<evidence type="ECO:0000256" key="4">
    <source>
        <dbReference type="ARBA" id="ARBA00022989"/>
    </source>
</evidence>
<feature type="transmembrane region" description="Helical" evidence="7">
    <location>
        <begin position="167"/>
        <end position="189"/>
    </location>
</feature>
<keyword evidence="4 7" id="KW-1133">Transmembrane helix</keyword>
<proteinExistence type="inferred from homology"/>